<dbReference type="InterPro" id="IPR001810">
    <property type="entry name" value="F-box_dom"/>
</dbReference>
<dbReference type="SUPFAM" id="SSF81383">
    <property type="entry name" value="F-box domain"/>
    <property type="match status" value="1"/>
</dbReference>
<dbReference type="Gene3D" id="1.20.1280.50">
    <property type="match status" value="1"/>
</dbReference>
<accession>A0A1J1ILX1</accession>
<dbReference type="AlphaFoldDB" id="A0A1J1ILX1"/>
<feature type="domain" description="F-box" evidence="2">
    <location>
        <begin position="2"/>
        <end position="50"/>
    </location>
</feature>
<dbReference type="OrthoDB" id="7787367at2759"/>
<feature type="transmembrane region" description="Helical" evidence="1">
    <location>
        <begin position="517"/>
        <end position="535"/>
    </location>
</feature>
<dbReference type="Gene3D" id="3.80.10.10">
    <property type="entry name" value="Ribonuclease Inhibitor"/>
    <property type="match status" value="2"/>
</dbReference>
<evidence type="ECO:0000259" key="2">
    <source>
        <dbReference type="PROSITE" id="PS50181"/>
    </source>
</evidence>
<reference evidence="3 4" key="1">
    <citation type="submission" date="2015-04" db="EMBL/GenBank/DDBJ databases">
        <authorList>
            <person name="Syromyatnikov M.Y."/>
            <person name="Popov V.N."/>
        </authorList>
    </citation>
    <scope>NUCLEOTIDE SEQUENCE [LARGE SCALE GENOMIC DNA]</scope>
</reference>
<keyword evidence="1" id="KW-0472">Membrane</keyword>
<dbReference type="PROSITE" id="PS50181">
    <property type="entry name" value="FBOX"/>
    <property type="match status" value="1"/>
</dbReference>
<name>A0A1J1ILX1_9DIPT</name>
<protein>
    <submittedName>
        <fullName evidence="3">CLUMA_CG012714, isoform A</fullName>
    </submittedName>
</protein>
<dbReference type="SUPFAM" id="SSF52047">
    <property type="entry name" value="RNI-like"/>
    <property type="match status" value="2"/>
</dbReference>
<dbReference type="Pfam" id="PF12937">
    <property type="entry name" value="F-box-like"/>
    <property type="match status" value="1"/>
</dbReference>
<evidence type="ECO:0000313" key="4">
    <source>
        <dbReference type="Proteomes" id="UP000183832"/>
    </source>
</evidence>
<dbReference type="InterPro" id="IPR032675">
    <property type="entry name" value="LRR_dom_sf"/>
</dbReference>
<proteinExistence type="predicted"/>
<dbReference type="PANTHER" id="PTHR16134">
    <property type="entry name" value="F-BOX/TPR REPEAT PROTEIN POF3"/>
    <property type="match status" value="1"/>
</dbReference>
<keyword evidence="1" id="KW-1133">Transmembrane helix</keyword>
<sequence length="539" mass="63106">MTITVELLPTESLVLIFNHLNSRDLLSAAKSCKKFNQVIIDFLPIKYPSIRIDFQYLNYNKVQRFTYKDDRDFNILLETNRLYHNYILINFNKEHTDRLGNKWLQLFKKQINARCIRIKSDCMDLKQLSNLIKLTHRLVFVEIDGYRTAKMDEPLDDSDVASLPSLKHLKIHSFLDTSPQIFKIFQDCKTLKSISLSSLFFINKKIKSINDFILNQRALEQLELIGLDSHSALFSYESLNDVKFKLEKINIEYNGYSLNLEKFSTFFCHQKLFKEVKLALDLRNSLHHAHDEKLCDEMIRHIMTMDHLLSVNLLVNKCSLKDSEKFQFNNRSITKLVFENESRGNNNLLVSLLHCLPNLTHLELACDYSDDVLNQLPQLIKLKNLKITDYFQGLLKSIKCSEYFESISLQYCYTKNSGSDWLEFLRNNTNIKRIHIHHSIDFIDDTIVDIITSACPNLEDFQMTDSTAKNITENAYRCFQKNCKNLKFLKLTNKPSQMTLNKHQSFHDLLANVKCIISFYIICIIGFVVLVVLMWQGKI</sequence>
<keyword evidence="1" id="KW-0812">Transmembrane</keyword>
<organism evidence="3 4">
    <name type="scientific">Clunio marinus</name>
    <dbReference type="NCBI Taxonomy" id="568069"/>
    <lineage>
        <taxon>Eukaryota</taxon>
        <taxon>Metazoa</taxon>
        <taxon>Ecdysozoa</taxon>
        <taxon>Arthropoda</taxon>
        <taxon>Hexapoda</taxon>
        <taxon>Insecta</taxon>
        <taxon>Pterygota</taxon>
        <taxon>Neoptera</taxon>
        <taxon>Endopterygota</taxon>
        <taxon>Diptera</taxon>
        <taxon>Nematocera</taxon>
        <taxon>Chironomoidea</taxon>
        <taxon>Chironomidae</taxon>
        <taxon>Clunio</taxon>
    </lineage>
</organism>
<dbReference type="PANTHER" id="PTHR16134:SF119">
    <property type="entry name" value="AT02038P-RELATED"/>
    <property type="match status" value="1"/>
</dbReference>
<dbReference type="Proteomes" id="UP000183832">
    <property type="component" value="Unassembled WGS sequence"/>
</dbReference>
<evidence type="ECO:0000313" key="3">
    <source>
        <dbReference type="EMBL" id="CRK99465.1"/>
    </source>
</evidence>
<gene>
    <name evidence="3" type="ORF">CLUMA_CG012714</name>
</gene>
<evidence type="ECO:0000256" key="1">
    <source>
        <dbReference type="SAM" id="Phobius"/>
    </source>
</evidence>
<keyword evidence="4" id="KW-1185">Reference proteome</keyword>
<dbReference type="InterPro" id="IPR036047">
    <property type="entry name" value="F-box-like_dom_sf"/>
</dbReference>
<dbReference type="EMBL" id="CVRI01000050">
    <property type="protein sequence ID" value="CRK99465.1"/>
    <property type="molecule type" value="Genomic_DNA"/>
</dbReference>